<dbReference type="CDD" id="cd06410">
    <property type="entry name" value="PB1_UP2"/>
    <property type="match status" value="1"/>
</dbReference>
<gene>
    <name evidence="2" type="ORF">GIB67_004410</name>
    <name evidence="3" type="ORF">GIB67_006933</name>
</gene>
<comment type="caution">
    <text evidence="3">The sequence shown here is derived from an EMBL/GenBank/DDBJ whole genome shotgun (WGS) entry which is preliminary data.</text>
</comment>
<dbReference type="AlphaFoldDB" id="A0A7J7NH29"/>
<evidence type="ECO:0000313" key="2">
    <source>
        <dbReference type="EMBL" id="KAF6157472.1"/>
    </source>
</evidence>
<reference evidence="3 4" key="1">
    <citation type="journal article" date="2020" name="IScience">
        <title>Genome Sequencing of the Endangered Kingdonia uniflora (Circaeasteraceae, Ranunculales) Reveals Potential Mechanisms of Evolutionary Specialization.</title>
        <authorList>
            <person name="Sun Y."/>
            <person name="Deng T."/>
            <person name="Zhang A."/>
            <person name="Moore M.J."/>
            <person name="Landis J.B."/>
            <person name="Lin N."/>
            <person name="Zhang H."/>
            <person name="Zhang X."/>
            <person name="Huang J."/>
            <person name="Zhang X."/>
            <person name="Sun H."/>
            <person name="Wang H."/>
        </authorList>
    </citation>
    <scope>NUCLEOTIDE SEQUENCE [LARGE SCALE GENOMIC DNA]</scope>
    <source>
        <strain evidence="3">TB1705</strain>
        <tissue evidence="3">Leaf</tissue>
    </source>
</reference>
<dbReference type="EMBL" id="JACGCM010001275">
    <property type="protein sequence ID" value="KAF6157472.1"/>
    <property type="molecule type" value="Genomic_DNA"/>
</dbReference>
<accession>A0A7J7NH29</accession>
<dbReference type="Gene3D" id="3.10.20.90">
    <property type="entry name" value="Phosphatidylinositol 3-kinase Catalytic Subunit, Chain A, domain 1"/>
    <property type="match status" value="1"/>
</dbReference>
<proteinExistence type="predicted"/>
<feature type="domain" description="PB1" evidence="1">
    <location>
        <begin position="32"/>
        <end position="114"/>
    </location>
</feature>
<organism evidence="3 4">
    <name type="scientific">Kingdonia uniflora</name>
    <dbReference type="NCBI Taxonomy" id="39325"/>
    <lineage>
        <taxon>Eukaryota</taxon>
        <taxon>Viridiplantae</taxon>
        <taxon>Streptophyta</taxon>
        <taxon>Embryophyta</taxon>
        <taxon>Tracheophyta</taxon>
        <taxon>Spermatophyta</taxon>
        <taxon>Magnoliopsida</taxon>
        <taxon>Ranunculales</taxon>
        <taxon>Circaeasteraceae</taxon>
        <taxon>Kingdonia</taxon>
    </lineage>
</organism>
<keyword evidence="4" id="KW-1185">Reference proteome</keyword>
<dbReference type="OrthoDB" id="1914296at2759"/>
<dbReference type="InterPro" id="IPR053198">
    <property type="entry name" value="Gynoecium_Dev_Regulator"/>
</dbReference>
<dbReference type="InterPro" id="IPR000270">
    <property type="entry name" value="PB1_dom"/>
</dbReference>
<dbReference type="Proteomes" id="UP000541444">
    <property type="component" value="Unassembled WGS sequence"/>
</dbReference>
<evidence type="ECO:0000259" key="1">
    <source>
        <dbReference type="SMART" id="SM00666"/>
    </source>
</evidence>
<evidence type="ECO:0000313" key="4">
    <source>
        <dbReference type="Proteomes" id="UP000541444"/>
    </source>
</evidence>
<dbReference type="PANTHER" id="PTHR31066">
    <property type="entry name" value="OS05G0427100 PROTEIN-RELATED"/>
    <property type="match status" value="1"/>
</dbReference>
<evidence type="ECO:0000313" key="3">
    <source>
        <dbReference type="EMBL" id="KAF6166300.1"/>
    </source>
</evidence>
<dbReference type="SUPFAM" id="SSF54277">
    <property type="entry name" value="CAD &amp; PB1 domains"/>
    <property type="match status" value="1"/>
</dbReference>
<name>A0A7J7NH29_9MAGN</name>
<protein>
    <recommendedName>
        <fullName evidence="1">PB1 domain-containing protein</fullName>
    </recommendedName>
</protein>
<dbReference type="PANTHER" id="PTHR31066:SF10">
    <property type="entry name" value="OCTICOSAPEPTIDE_PHOX_BEM1P FAMILY PROTEIN"/>
    <property type="match status" value="1"/>
</dbReference>
<dbReference type="EMBL" id="JACGCM010000798">
    <property type="protein sequence ID" value="KAF6166300.1"/>
    <property type="molecule type" value="Genomic_DNA"/>
</dbReference>
<sequence length="184" mass="20140">MVGSLTDSNDVSVKSNTVKFLCSYGGMILPRHTDGKLRYVGGNTRVLAVDRTVTFSELLVKLGEVCGSSVMTLRCQLPKEDLDALVSVTSDEDLANLIEEYDLAASLKIRAFLSYPKSPKIVSPSTTSSSSSSSSIVSVAPSSVHQSVRRVKKHDNNGAKLCYYPHYPQRNNPSRQMYLVYNGQ</sequence>
<dbReference type="Pfam" id="PF00564">
    <property type="entry name" value="PB1"/>
    <property type="match status" value="1"/>
</dbReference>
<dbReference type="SMART" id="SM00666">
    <property type="entry name" value="PB1"/>
    <property type="match status" value="1"/>
</dbReference>